<protein>
    <recommendedName>
        <fullName evidence="3">DUF4012 domain-containing protein</fullName>
    </recommendedName>
</protein>
<reference evidence="1 2" key="1">
    <citation type="submission" date="2018-08" db="EMBL/GenBank/DDBJ databases">
        <title>Microbacterium oxydans strain HG3.</title>
        <authorList>
            <person name="ORTET P."/>
        </authorList>
    </citation>
    <scope>NUCLEOTIDE SEQUENCE [LARGE SCALE GENOMIC DNA]</scope>
    <source>
        <strain evidence="1 2">HG3</strain>
    </source>
</reference>
<dbReference type="EMBL" id="CP031422">
    <property type="protein sequence ID" value="AZS41655.1"/>
    <property type="molecule type" value="Genomic_DNA"/>
</dbReference>
<organism evidence="1 2">
    <name type="scientific">Microbacterium oxydans</name>
    <dbReference type="NCBI Taxonomy" id="82380"/>
    <lineage>
        <taxon>Bacteria</taxon>
        <taxon>Bacillati</taxon>
        <taxon>Actinomycetota</taxon>
        <taxon>Actinomycetes</taxon>
        <taxon>Micrococcales</taxon>
        <taxon>Microbacteriaceae</taxon>
        <taxon>Microbacterium</taxon>
    </lineage>
</organism>
<accession>A0A3S5HTA7</accession>
<dbReference type="Pfam" id="PF13196">
    <property type="entry name" value="DUF4012"/>
    <property type="match status" value="1"/>
</dbReference>
<gene>
    <name evidence="1" type="ORF">CVS54_03014</name>
</gene>
<dbReference type="InterPro" id="IPR025101">
    <property type="entry name" value="DUF4012"/>
</dbReference>
<sequence>MVGVVLALLIAVAVIAAILIPKALDAKDKLEASVPLAQSIPGLIASGDSAGAQAAAEELTKTAASAHEQTSGFLWESLEWVPVVGPNLHGVRMATAAVDELATKALLPASAIDIAALRPSEGGLDLQAIHGIGDIARSADKAVRDASSMLAGVDHGALLGPVASGVERIEKVLKPAASTLAGVMPLVEALPEILGEGGPRDVLVIFQNNGEVMSGGGTIGSLAQVHIDNGAISIVNQSSASGRDFPNFRPPVGGVTQEESNLYGFLFGSYVQSLTRSPRFDRTFEVARDMWREAKGVEVDAVVALDTVALSYLLVATGPVAIPGGPEISNSNAVAMLLGDLYKTYEPAEVDMINQVFAGLTLQKLMGGEADLAKLSSVLGLAAKEGRIAIWSARESEQELIAGTLVDRRGPYAADGAEGFGVYFIDSTPGKMQRYMTQGIDVSQPVCAADGRRHVFVTVTLGNTVDPASVRGLPEYVTGIGVETPKGSMKVETLVFAPEGYTAVAQHADAELSRSEVLRDQEFTVGTMRLTLAPQETKTLTYEFVADSDAPTKIELDSTPVVTPTVLTQDAVTCQ</sequence>
<dbReference type="Proteomes" id="UP000274841">
    <property type="component" value="Chromosome"/>
</dbReference>
<evidence type="ECO:0000313" key="1">
    <source>
        <dbReference type="EMBL" id="AZS41655.1"/>
    </source>
</evidence>
<dbReference type="AlphaFoldDB" id="A0A3S5HTA7"/>
<evidence type="ECO:0008006" key="3">
    <source>
        <dbReference type="Google" id="ProtNLM"/>
    </source>
</evidence>
<dbReference type="KEGG" id="moy:CVS54_03014"/>
<proteinExistence type="predicted"/>
<name>A0A3S5HTA7_9MICO</name>
<evidence type="ECO:0000313" key="2">
    <source>
        <dbReference type="Proteomes" id="UP000274841"/>
    </source>
</evidence>